<name>A0A6J4T9D7_9ACTN</name>
<organism evidence="2">
    <name type="scientific">uncultured Solirubrobacteraceae bacterium</name>
    <dbReference type="NCBI Taxonomy" id="1162706"/>
    <lineage>
        <taxon>Bacteria</taxon>
        <taxon>Bacillati</taxon>
        <taxon>Actinomycetota</taxon>
        <taxon>Thermoleophilia</taxon>
        <taxon>Solirubrobacterales</taxon>
        <taxon>Solirubrobacteraceae</taxon>
        <taxon>environmental samples</taxon>
    </lineage>
</organism>
<evidence type="ECO:0000313" key="2">
    <source>
        <dbReference type="EMBL" id="CAA9517422.1"/>
    </source>
</evidence>
<dbReference type="Gene3D" id="3.50.50.60">
    <property type="entry name" value="FAD/NAD(P)-binding domain"/>
    <property type="match status" value="1"/>
</dbReference>
<dbReference type="InterPro" id="IPR050407">
    <property type="entry name" value="Geranylgeranyl_reductase"/>
</dbReference>
<dbReference type="EMBL" id="CADCVT010000294">
    <property type="protein sequence ID" value="CAA9517422.1"/>
    <property type="molecule type" value="Genomic_DNA"/>
</dbReference>
<dbReference type="InterPro" id="IPR036188">
    <property type="entry name" value="FAD/NAD-bd_sf"/>
</dbReference>
<feature type="non-terminal residue" evidence="2">
    <location>
        <position position="378"/>
    </location>
</feature>
<dbReference type="InterPro" id="IPR002938">
    <property type="entry name" value="FAD-bd"/>
</dbReference>
<dbReference type="SUPFAM" id="SSF51905">
    <property type="entry name" value="FAD/NAD(P)-binding domain"/>
    <property type="match status" value="1"/>
</dbReference>
<dbReference type="PRINTS" id="PR00420">
    <property type="entry name" value="RNGMNOXGNASE"/>
</dbReference>
<reference evidence="2" key="1">
    <citation type="submission" date="2020-02" db="EMBL/GenBank/DDBJ databases">
        <authorList>
            <person name="Meier V. D."/>
        </authorList>
    </citation>
    <scope>NUCLEOTIDE SEQUENCE</scope>
    <source>
        <strain evidence="2">AVDCRST_MAG85</strain>
    </source>
</reference>
<accession>A0A6J4T9D7</accession>
<dbReference type="PANTHER" id="PTHR42685:SF22">
    <property type="entry name" value="CONDITIONED MEDIUM FACTOR RECEPTOR 1"/>
    <property type="match status" value="1"/>
</dbReference>
<dbReference type="PANTHER" id="PTHR42685">
    <property type="entry name" value="GERANYLGERANYL DIPHOSPHATE REDUCTASE"/>
    <property type="match status" value="1"/>
</dbReference>
<feature type="domain" description="FAD-binding" evidence="1">
    <location>
        <begin position="2"/>
        <end position="330"/>
    </location>
</feature>
<dbReference type="Pfam" id="PF01494">
    <property type="entry name" value="FAD_binding_3"/>
    <property type="match status" value="1"/>
</dbReference>
<dbReference type="AlphaFoldDB" id="A0A6J4T9D7"/>
<protein>
    <recommendedName>
        <fullName evidence="1">FAD-binding domain-containing protein</fullName>
    </recommendedName>
</protein>
<gene>
    <name evidence="2" type="ORF">AVDCRST_MAG85-2701</name>
</gene>
<evidence type="ECO:0000259" key="1">
    <source>
        <dbReference type="Pfam" id="PF01494"/>
    </source>
</evidence>
<dbReference type="GO" id="GO:0071949">
    <property type="term" value="F:FAD binding"/>
    <property type="evidence" value="ECO:0007669"/>
    <property type="project" value="InterPro"/>
</dbReference>
<sequence length="378" mass="40041">MIDAVVVGARCAGSATAIALARSGPSVVMLDRVSFPADTISTHLLFPAGVAELARLGALDRVRELGAPPLRSALVGGAGVTAQATFTPVDGIDHGLCVRRPGLDAALMETARAGGVDVREGVRVTDLVWDKGRVVGVRCDGGDEVRAKLVVGADGRRSTVARLVGSEGPYRQNRNGRACYYAYFADAVVGSSNNSVSEEAAPNAVARSVAAQWRAGAELGTAFPCDDGLVMVLVMPPIERIDEFRSDLQGAYARTVEALAGLAGRLAGCEQVTKVRSATDTTSYFRRSSGPGWALPGDAGHFKDPVTAQGIRDALRFGRLLGQAAAPVLDDPHALDAALLEWERTRERECLETYQWTNALGRGEPMTPLEDELYRRLA</sequence>
<proteinExistence type="predicted"/>